<gene>
    <name evidence="2" type="ORF">PGT21_035965</name>
</gene>
<accession>A0A5B0PN41</accession>
<name>A0A5B0PN41_PUCGR</name>
<evidence type="ECO:0008006" key="4">
    <source>
        <dbReference type="Google" id="ProtNLM"/>
    </source>
</evidence>
<dbReference type="EMBL" id="VSWC01000053">
    <property type="protein sequence ID" value="KAA1102100.1"/>
    <property type="molecule type" value="Genomic_DNA"/>
</dbReference>
<comment type="caution">
    <text evidence="2">The sequence shown here is derived from an EMBL/GenBank/DDBJ whole genome shotgun (WGS) entry which is preliminary data.</text>
</comment>
<organism evidence="2 3">
    <name type="scientific">Puccinia graminis f. sp. tritici</name>
    <dbReference type="NCBI Taxonomy" id="56615"/>
    <lineage>
        <taxon>Eukaryota</taxon>
        <taxon>Fungi</taxon>
        <taxon>Dikarya</taxon>
        <taxon>Basidiomycota</taxon>
        <taxon>Pucciniomycotina</taxon>
        <taxon>Pucciniomycetes</taxon>
        <taxon>Pucciniales</taxon>
        <taxon>Pucciniaceae</taxon>
        <taxon>Puccinia</taxon>
    </lineage>
</organism>
<reference evidence="2 3" key="1">
    <citation type="submission" date="2019-05" db="EMBL/GenBank/DDBJ databases">
        <title>Emergence of the Ug99 lineage of the wheat stem rust pathogen through somatic hybridization.</title>
        <authorList>
            <person name="Li F."/>
            <person name="Upadhyaya N.M."/>
            <person name="Sperschneider J."/>
            <person name="Matny O."/>
            <person name="Nguyen-Phuc H."/>
            <person name="Mago R."/>
            <person name="Raley C."/>
            <person name="Miller M.E."/>
            <person name="Silverstein K.A.T."/>
            <person name="Henningsen E."/>
            <person name="Hirsch C.D."/>
            <person name="Visser B."/>
            <person name="Pretorius Z.A."/>
            <person name="Steffenson B.J."/>
            <person name="Schwessinger B."/>
            <person name="Dodds P.N."/>
            <person name="Figueroa M."/>
        </authorList>
    </citation>
    <scope>NUCLEOTIDE SEQUENCE [LARGE SCALE GENOMIC DNA]</scope>
    <source>
        <strain evidence="2">21-0</strain>
    </source>
</reference>
<protein>
    <recommendedName>
        <fullName evidence="4">Secreted protein</fullName>
    </recommendedName>
</protein>
<feature type="chain" id="PRO_5022912982" description="Secreted protein" evidence="1">
    <location>
        <begin position="22"/>
        <end position="99"/>
    </location>
</feature>
<keyword evidence="3" id="KW-1185">Reference proteome</keyword>
<evidence type="ECO:0000256" key="1">
    <source>
        <dbReference type="SAM" id="SignalP"/>
    </source>
</evidence>
<evidence type="ECO:0000313" key="2">
    <source>
        <dbReference type="EMBL" id="KAA1102100.1"/>
    </source>
</evidence>
<proteinExistence type="predicted"/>
<keyword evidence="1" id="KW-0732">Signal</keyword>
<evidence type="ECO:0000313" key="3">
    <source>
        <dbReference type="Proteomes" id="UP000324748"/>
    </source>
</evidence>
<sequence length="99" mass="11402">MVTKCFIWIFIINGAVRVGNTTLSYQFKECPMRQLGCTTVAWTKSPKPDRYCGILTAGRKRSPAPTDSELYYSGLFSSDRVTVMTGWFEISRRHKTRKR</sequence>
<dbReference type="Proteomes" id="UP000324748">
    <property type="component" value="Unassembled WGS sequence"/>
</dbReference>
<dbReference type="AlphaFoldDB" id="A0A5B0PN41"/>
<feature type="signal peptide" evidence="1">
    <location>
        <begin position="1"/>
        <end position="21"/>
    </location>
</feature>